<dbReference type="GO" id="GO:0046872">
    <property type="term" value="F:metal ion binding"/>
    <property type="evidence" value="ECO:0007669"/>
    <property type="project" value="UniProtKB-KW"/>
</dbReference>
<feature type="region of interest" description="Disordered" evidence="4">
    <location>
        <begin position="511"/>
        <end position="563"/>
    </location>
</feature>
<dbReference type="Gene3D" id="2.10.110.10">
    <property type="entry name" value="Cysteine Rich Protein"/>
    <property type="match status" value="3"/>
</dbReference>
<feature type="domain" description="LIM zinc-binding" evidence="5">
    <location>
        <begin position="567"/>
        <end position="631"/>
    </location>
</feature>
<feature type="compositionally biased region" description="Low complexity" evidence="4">
    <location>
        <begin position="341"/>
        <end position="355"/>
    </location>
</feature>
<keyword evidence="3" id="KW-0440">LIM domain</keyword>
<dbReference type="PANTHER" id="PTHR24216:SF8">
    <property type="entry name" value="PAXILLIN, ISOFORM F"/>
    <property type="match status" value="1"/>
</dbReference>
<feature type="region of interest" description="Disordered" evidence="4">
    <location>
        <begin position="1"/>
        <end position="162"/>
    </location>
</feature>
<dbReference type="FunFam" id="2.10.110.10:FF:000113">
    <property type="entry name" value="LIM domain-containing protein"/>
    <property type="match status" value="1"/>
</dbReference>
<accession>A0A8J8W4V8</accession>
<sequence>MHQPTKSIGQRKVSPPRPSYMNSDQMASYLKDLRTNRPARPTGSRPYPGKQVASSTNTEADLPPRASSAFSMYPTSDSPPKEQPRSGSAMSHRRTHSNAADGGPTGRPLVQEPRSVSVRRTAFPSQVFSRPVPASPSPSFGSYRENKQRHQEKEEARKLRDALQELDLEDDIRLHQAAQDEATELVWMHQHPGVEFKNPYAPYRNPDVTDNDQSGREMMPRPLSLKHRDSVTSSTSSTSPPSMPSSPEFTRRESASSGRRRSSLAGMMKKNLKVNFALPEEEEEQEQPPAGDKRQEREEASAPKLRSVSGDSSKGVFRNPEDHIYEELPQATETKPDLSKSDSSAPRSKSRSALPRFGKPLPWLQNRGANGAVRDKISKFDIHKNSPTQTHNPAYTHNNSSPSPPRRNDVEVPMKDGKEIRSDEIRAATSKKLKDRSQKLPMPSAVSDRAGRPIVSFDPKWRPGDQPRPDSTSAPVVPPVPSITIAPSIEISEAETSPSVPVINIPDVKEPTISEMPEPVRQPTSTVQAKRAAFEKSQDHQQPARRPTGAMNSRAYTPYSRSGVPTARCEACSLPISGKIVTAGGSRFHPECFTCHHCQTGLECVAFYEEPEASRNERLANASDDESRVPRFYCHLDFHEFFSPRCKSCKTPIEGEIVVACGAEWHVGHFFCAECGDPFSSTTPFVEKDGFAWCLRCHGRRTAPRCLGCKQHVLDDLVISAIGGQWHEQCFVCHECGDGFGPEGRFFVREGEPKRTAKGRIIGGPVQLAVCERCEGIRLRAPGMC</sequence>
<gene>
    <name evidence="6" type="ORF">PECM_004989</name>
</gene>
<organism evidence="6 7">
    <name type="scientific">Penicillium ucsense</name>
    <dbReference type="NCBI Taxonomy" id="2839758"/>
    <lineage>
        <taxon>Eukaryota</taxon>
        <taxon>Fungi</taxon>
        <taxon>Dikarya</taxon>
        <taxon>Ascomycota</taxon>
        <taxon>Pezizomycotina</taxon>
        <taxon>Eurotiomycetes</taxon>
        <taxon>Eurotiomycetidae</taxon>
        <taxon>Eurotiales</taxon>
        <taxon>Aspergillaceae</taxon>
        <taxon>Penicillium</taxon>
    </lineage>
</organism>
<dbReference type="InterPro" id="IPR001781">
    <property type="entry name" value="Znf_LIM"/>
</dbReference>
<keyword evidence="2 3" id="KW-0862">Zinc</keyword>
<dbReference type="SMART" id="SM00132">
    <property type="entry name" value="LIM"/>
    <property type="match status" value="3"/>
</dbReference>
<feature type="compositionally biased region" description="Basic and acidic residues" evidence="4">
    <location>
        <begin position="373"/>
        <end position="384"/>
    </location>
</feature>
<dbReference type="GO" id="GO:0030695">
    <property type="term" value="F:GTPase regulator activity"/>
    <property type="evidence" value="ECO:0007669"/>
    <property type="project" value="UniProtKB-ARBA"/>
</dbReference>
<dbReference type="PROSITE" id="PS00478">
    <property type="entry name" value="LIM_DOMAIN_1"/>
    <property type="match status" value="2"/>
</dbReference>
<feature type="compositionally biased region" description="Polar residues" evidence="4">
    <location>
        <begin position="385"/>
        <end position="401"/>
    </location>
</feature>
<feature type="region of interest" description="Disordered" evidence="4">
    <location>
        <begin position="194"/>
        <end position="479"/>
    </location>
</feature>
<feature type="domain" description="LIM zinc-binding" evidence="5">
    <location>
        <begin position="644"/>
        <end position="704"/>
    </location>
</feature>
<name>A0A8J8W4V8_9EURO</name>
<feature type="compositionally biased region" description="Basic and acidic residues" evidence="4">
    <location>
        <begin position="144"/>
        <end position="162"/>
    </location>
</feature>
<feature type="compositionally biased region" description="Basic and acidic residues" evidence="4">
    <location>
        <begin position="406"/>
        <end position="426"/>
    </location>
</feature>
<evidence type="ECO:0000256" key="1">
    <source>
        <dbReference type="ARBA" id="ARBA00022723"/>
    </source>
</evidence>
<dbReference type="SUPFAM" id="SSF57716">
    <property type="entry name" value="Glucocorticoid receptor-like (DNA-binding domain)"/>
    <property type="match status" value="3"/>
</dbReference>
<comment type="caution">
    <text evidence="6">The sequence shown here is derived from an EMBL/GenBank/DDBJ whole genome shotgun (WGS) entry which is preliminary data.</text>
</comment>
<dbReference type="CDD" id="cd08368">
    <property type="entry name" value="LIM"/>
    <property type="match status" value="1"/>
</dbReference>
<dbReference type="EMBL" id="WIWV01000033">
    <property type="protein sequence ID" value="KAF7716947.1"/>
    <property type="molecule type" value="Genomic_DNA"/>
</dbReference>
<evidence type="ECO:0000256" key="2">
    <source>
        <dbReference type="ARBA" id="ARBA00022833"/>
    </source>
</evidence>
<reference evidence="6" key="1">
    <citation type="journal article" date="2020" name="Front. Microbiol.">
        <title>Gene regulatory networks of Penicillium echinulatum 2HH and Penicillium oxalicum 114-2 inferred by a computational biology approach.</title>
        <authorList>
            <person name="Lenz A.R."/>
            <person name="Galan-Vasquez E."/>
            <person name="Balbinot E."/>
            <person name="De Abreu F.P."/>
            <person name="De Oliveira N.S."/>
            <person name="Da Rosa L.O."/>
            <person name="De Avila E Silva S."/>
            <person name="Camassola M."/>
            <person name="Dillon A.J.P."/>
            <person name="Perez-Rueda E."/>
        </authorList>
    </citation>
    <scope>NUCLEOTIDE SEQUENCE</scope>
    <source>
        <strain evidence="6">S1M29</strain>
    </source>
</reference>
<protein>
    <recommendedName>
        <fullName evidence="5">LIM zinc-binding domain-containing protein</fullName>
    </recommendedName>
</protein>
<keyword evidence="1 3" id="KW-0479">Metal-binding</keyword>
<feature type="compositionally biased region" description="Low complexity" evidence="4">
    <location>
        <begin position="231"/>
        <end position="240"/>
    </location>
</feature>
<evidence type="ECO:0000256" key="3">
    <source>
        <dbReference type="PROSITE-ProRule" id="PRU00125"/>
    </source>
</evidence>
<dbReference type="PANTHER" id="PTHR24216">
    <property type="entry name" value="PAXILLIN-RELATED"/>
    <property type="match status" value="1"/>
</dbReference>
<dbReference type="OrthoDB" id="15567at2759"/>
<dbReference type="AlphaFoldDB" id="A0A8J8W4V8"/>
<proteinExistence type="predicted"/>
<feature type="compositionally biased region" description="Basic and acidic residues" evidence="4">
    <location>
        <begin position="459"/>
        <end position="468"/>
    </location>
</feature>
<feature type="compositionally biased region" description="Polar residues" evidence="4">
    <location>
        <begin position="68"/>
        <end position="78"/>
    </location>
</feature>
<dbReference type="PROSITE" id="PS50023">
    <property type="entry name" value="LIM_DOMAIN_2"/>
    <property type="match status" value="2"/>
</dbReference>
<evidence type="ECO:0000259" key="5">
    <source>
        <dbReference type="PROSITE" id="PS50023"/>
    </source>
</evidence>
<dbReference type="FunFam" id="2.10.110.10:FF:000077">
    <property type="entry name" value="LIM domain protein"/>
    <property type="match status" value="1"/>
</dbReference>
<dbReference type="Pfam" id="PF00412">
    <property type="entry name" value="LIM"/>
    <property type="match status" value="3"/>
</dbReference>
<dbReference type="FunFam" id="2.10.110.10:FF:000127">
    <property type="entry name" value="LIM domain protein"/>
    <property type="match status" value="1"/>
</dbReference>
<feature type="compositionally biased region" description="Basic and acidic residues" evidence="4">
    <location>
        <begin position="291"/>
        <end position="301"/>
    </location>
</feature>
<keyword evidence="7" id="KW-1185">Reference proteome</keyword>
<evidence type="ECO:0000313" key="6">
    <source>
        <dbReference type="EMBL" id="KAF7716947.1"/>
    </source>
</evidence>
<evidence type="ECO:0000256" key="4">
    <source>
        <dbReference type="SAM" id="MobiDB-lite"/>
    </source>
</evidence>
<evidence type="ECO:0000313" key="7">
    <source>
        <dbReference type="Proteomes" id="UP000631181"/>
    </source>
</evidence>
<dbReference type="Proteomes" id="UP000631181">
    <property type="component" value="Unassembled WGS sequence"/>
</dbReference>